<protein>
    <submittedName>
        <fullName evidence="3">ABC transporter substrate-binding protein</fullName>
    </submittedName>
</protein>
<dbReference type="Gene3D" id="3.40.190.10">
    <property type="entry name" value="Periplasmic binding protein-like II"/>
    <property type="match status" value="1"/>
</dbReference>
<accession>A0A2D2LVA6</accession>
<dbReference type="Pfam" id="PF00496">
    <property type="entry name" value="SBP_bac_5"/>
    <property type="match status" value="1"/>
</dbReference>
<feature type="domain" description="Solute-binding protein family 5" evidence="2">
    <location>
        <begin position="121"/>
        <end position="535"/>
    </location>
</feature>
<keyword evidence="1" id="KW-0732">Signal</keyword>
<dbReference type="InterPro" id="IPR039424">
    <property type="entry name" value="SBP_5"/>
</dbReference>
<reference evidence="4" key="1">
    <citation type="submission" date="2017-11" db="EMBL/GenBank/DDBJ databases">
        <title>Complete genome sequence of Moraxella osloensis NP7 isolated from human skin.</title>
        <authorList>
            <person name="Lee K."/>
            <person name="Lim J.Y."/>
            <person name="Hwang I."/>
        </authorList>
    </citation>
    <scope>NUCLEOTIDE SEQUENCE [LARGE SCALE GENOMIC DNA]</scope>
    <source>
        <strain evidence="4">NP7</strain>
    </source>
</reference>
<dbReference type="InterPro" id="IPR030678">
    <property type="entry name" value="Peptide/Ni-bd"/>
</dbReference>
<dbReference type="Gene3D" id="3.10.105.10">
    <property type="entry name" value="Dipeptide-binding Protein, Domain 3"/>
    <property type="match status" value="1"/>
</dbReference>
<dbReference type="GO" id="GO:0042884">
    <property type="term" value="P:microcin transport"/>
    <property type="evidence" value="ECO:0007669"/>
    <property type="project" value="TreeGrafter"/>
</dbReference>
<gene>
    <name evidence="3" type="ORF">NP7_06735</name>
</gene>
<dbReference type="PANTHER" id="PTHR30290:SF64">
    <property type="entry name" value="ABC TRANSPORTER PERIPLASMIC BINDING PROTEIN"/>
    <property type="match status" value="1"/>
</dbReference>
<dbReference type="PIRSF" id="PIRSF002741">
    <property type="entry name" value="MppA"/>
    <property type="match status" value="1"/>
</dbReference>
<proteinExistence type="predicted"/>
<dbReference type="CDD" id="cd08497">
    <property type="entry name" value="MbnE-like"/>
    <property type="match status" value="1"/>
</dbReference>
<name>A0A2D2LVA6_FAUOS</name>
<dbReference type="EMBL" id="CP024443">
    <property type="protein sequence ID" value="ATR78971.1"/>
    <property type="molecule type" value="Genomic_DNA"/>
</dbReference>
<dbReference type="PANTHER" id="PTHR30290">
    <property type="entry name" value="PERIPLASMIC BINDING COMPONENT OF ABC TRANSPORTER"/>
    <property type="match status" value="1"/>
</dbReference>
<dbReference type="Proteomes" id="UP000229340">
    <property type="component" value="Chromosome"/>
</dbReference>
<dbReference type="GO" id="GO:1904680">
    <property type="term" value="F:peptide transmembrane transporter activity"/>
    <property type="evidence" value="ECO:0007669"/>
    <property type="project" value="TreeGrafter"/>
</dbReference>
<evidence type="ECO:0000313" key="4">
    <source>
        <dbReference type="Proteomes" id="UP000229340"/>
    </source>
</evidence>
<dbReference type="GO" id="GO:0030288">
    <property type="term" value="C:outer membrane-bounded periplasmic space"/>
    <property type="evidence" value="ECO:0007669"/>
    <property type="project" value="TreeGrafter"/>
</dbReference>
<sequence>MGMQVKKNRAIKPAHWMRVVTRQTFGKKCWVLGLLVVASAANTAIITDTSIAHNSTAQFANVSHLPYANPNAPKGGVLSLSAIGTFDSINKWIDVGTPVTGTDYLFESLMTGSLSEAFVQYPLLADKVTYDPDDPSWVIYHINPKAYFWDGTPVTAQDVKASMDALLTKGVMSMRSYLSDVKETQVIDRQTVKFIFKSKDNQEIKLTVAQMPIWSKKSIDGYFDKVGLTPLMGSGAYKVGKIDAGRAITYVRDPNYWGGKPDAGVVVNVGRYNFDQIKYVYYQNPEVAFEGFKSGEYFFRVENKARTWATGYNFPAVKAGMITKAQIANNNPVPMQAIVMNLRRPIFQDIRVRQAMTLAYDFEWLNKTMFYGQYERLQSFFHGSELAATGTPTPQELAVINPLLPDLEPIQRQAVLSDWQAPKSTGDGFNRDNLLKARELLLQAGFKYQNMKLYQPNGQPAKIEFLSADGKNARIVLPFLRNLQRLGFETSFRQADVPQYLERTRRYDYDMIIDRFAQSLSPGAEQTYMWGSQAADEKGNQNSAGIKNKAIDAVIAKLIVSKNRDDIVLYSKVLDRLLRAGYYVVPTYGKHTDNVAYWKFYEHGPLPSNAIGIDYWWANKDKQAQVMQYLGK</sequence>
<dbReference type="SUPFAM" id="SSF53850">
    <property type="entry name" value="Periplasmic binding protein-like II"/>
    <property type="match status" value="1"/>
</dbReference>
<evidence type="ECO:0000259" key="2">
    <source>
        <dbReference type="Pfam" id="PF00496"/>
    </source>
</evidence>
<dbReference type="InterPro" id="IPR000914">
    <property type="entry name" value="SBP_5_dom"/>
</dbReference>
<dbReference type="GO" id="GO:0015833">
    <property type="term" value="P:peptide transport"/>
    <property type="evidence" value="ECO:0007669"/>
    <property type="project" value="TreeGrafter"/>
</dbReference>
<evidence type="ECO:0000313" key="3">
    <source>
        <dbReference type="EMBL" id="ATR78971.1"/>
    </source>
</evidence>
<dbReference type="GO" id="GO:0043190">
    <property type="term" value="C:ATP-binding cassette (ABC) transporter complex"/>
    <property type="evidence" value="ECO:0007669"/>
    <property type="project" value="InterPro"/>
</dbReference>
<evidence type="ECO:0000256" key="1">
    <source>
        <dbReference type="ARBA" id="ARBA00022729"/>
    </source>
</evidence>
<organism evidence="3 4">
    <name type="scientific">Faucicola osloensis</name>
    <name type="common">Moraxella osloensis</name>
    <dbReference type="NCBI Taxonomy" id="34062"/>
    <lineage>
        <taxon>Bacteria</taxon>
        <taxon>Pseudomonadati</taxon>
        <taxon>Pseudomonadota</taxon>
        <taxon>Gammaproteobacteria</taxon>
        <taxon>Moraxellales</taxon>
        <taxon>Moraxellaceae</taxon>
        <taxon>Faucicola</taxon>
    </lineage>
</organism>
<dbReference type="AlphaFoldDB" id="A0A2D2LVA6"/>
<dbReference type="STRING" id="34062.AXE82_02865"/>